<gene>
    <name evidence="1" type="ORF">CCMA1212_010571</name>
</gene>
<reference evidence="1 2" key="1">
    <citation type="submission" date="2018-01" db="EMBL/GenBank/DDBJ databases">
        <title>Genome characterization of the sugarcane-associated fungus Trichoderma ghanense CCMA-1212 and their application in lignocelulose bioconversion.</title>
        <authorList>
            <person name="Steindorff A.S."/>
            <person name="Mendes T.D."/>
            <person name="Vilela E.S.D."/>
            <person name="Rodrigues D.S."/>
            <person name="Formighieri E.F."/>
            <person name="Melo I.S."/>
            <person name="Favaro L.C.L."/>
        </authorList>
    </citation>
    <scope>NUCLEOTIDE SEQUENCE [LARGE SCALE GENOMIC DNA]</scope>
    <source>
        <strain evidence="1 2">CCMA-1212</strain>
    </source>
</reference>
<sequence length="162" mass="18143">MTPKLKLSEHARKTLLSWMRKLALPGRRRTRTSMQMMDAPKTQASPLTVSSLSTARLDSLVEASRTNAAHHGQNPPAGVIVDECRRQQHGDSTLFHSRSANKIRLGYCGSVIKGAMGYVPSVWGMESNGADGCWRIGRRLRYPKLESQSTLFSVGVRLTYWW</sequence>
<dbReference type="GeneID" id="300582059"/>
<dbReference type="RefSeq" id="XP_073553882.1">
    <property type="nucleotide sequence ID" value="XM_073707609.1"/>
</dbReference>
<dbReference type="EMBL" id="PPTA01000028">
    <property type="protein sequence ID" value="TFA97680.1"/>
    <property type="molecule type" value="Genomic_DNA"/>
</dbReference>
<evidence type="ECO:0000313" key="1">
    <source>
        <dbReference type="EMBL" id="TFA97680.1"/>
    </source>
</evidence>
<accession>A0ABY2GQ08</accession>
<proteinExistence type="predicted"/>
<name>A0ABY2GQ08_9HYPO</name>
<organism evidence="1 2">
    <name type="scientific">Trichoderma ghanense</name>
    <dbReference type="NCBI Taxonomy" id="65468"/>
    <lineage>
        <taxon>Eukaryota</taxon>
        <taxon>Fungi</taxon>
        <taxon>Dikarya</taxon>
        <taxon>Ascomycota</taxon>
        <taxon>Pezizomycotina</taxon>
        <taxon>Sordariomycetes</taxon>
        <taxon>Hypocreomycetidae</taxon>
        <taxon>Hypocreales</taxon>
        <taxon>Hypocreaceae</taxon>
        <taxon>Trichoderma</taxon>
    </lineage>
</organism>
<protein>
    <submittedName>
        <fullName evidence="1">Uncharacterized protein</fullName>
    </submittedName>
</protein>
<keyword evidence="2" id="KW-1185">Reference proteome</keyword>
<comment type="caution">
    <text evidence="1">The sequence shown here is derived from an EMBL/GenBank/DDBJ whole genome shotgun (WGS) entry which is preliminary data.</text>
</comment>
<evidence type="ECO:0000313" key="2">
    <source>
        <dbReference type="Proteomes" id="UP001642720"/>
    </source>
</evidence>
<dbReference type="Proteomes" id="UP001642720">
    <property type="component" value="Unassembled WGS sequence"/>
</dbReference>